<dbReference type="AlphaFoldDB" id="A0A1G5DL12"/>
<gene>
    <name evidence="1" type="ORF">SAMN05216233_104256</name>
</gene>
<name>A0A1G5DL12_9BACT</name>
<protein>
    <submittedName>
        <fullName evidence="1">Uncharacterized protein</fullName>
    </submittedName>
</protein>
<evidence type="ECO:0000313" key="1">
    <source>
        <dbReference type="EMBL" id="SCY15453.1"/>
    </source>
</evidence>
<dbReference type="STRING" id="419481.SAMN05216233_104256"/>
<organism evidence="1 2">
    <name type="scientific">Desulfoluna spongiiphila</name>
    <dbReference type="NCBI Taxonomy" id="419481"/>
    <lineage>
        <taxon>Bacteria</taxon>
        <taxon>Pseudomonadati</taxon>
        <taxon>Thermodesulfobacteriota</taxon>
        <taxon>Desulfobacteria</taxon>
        <taxon>Desulfobacterales</taxon>
        <taxon>Desulfolunaceae</taxon>
        <taxon>Desulfoluna</taxon>
    </lineage>
</organism>
<sequence>MTIIRPASARYLMGASRWAHRHRRPGTAAIEAFYRDPCLRECMDWVERWHLHGDPGAREVLKGLCQRFPGHHSWHRALKGVAEGDACRHRLGDITVRRTAHARQLLFSDAFTSMEEGYALRRWVDRLLRKPPGCVREFISSLGMHSTGGHRLVCVMSEHQLEKVLKRLAPGPADRILQQVVALIASLQDFREREGSRGCVWVLDHECHGVARISTGGWNPWRHGGRTTSLDRFLFKADYRRDPVLLVWLAVLGDMAGGGPGPGSARPMGQGASVR</sequence>
<proteinExistence type="predicted"/>
<reference evidence="1 2" key="1">
    <citation type="submission" date="2016-10" db="EMBL/GenBank/DDBJ databases">
        <authorList>
            <person name="de Groot N.N."/>
        </authorList>
    </citation>
    <scope>NUCLEOTIDE SEQUENCE [LARGE SCALE GENOMIC DNA]</scope>
    <source>
        <strain evidence="1 2">AA1</strain>
    </source>
</reference>
<accession>A0A1G5DL12</accession>
<dbReference type="EMBL" id="FMUX01000004">
    <property type="protein sequence ID" value="SCY15453.1"/>
    <property type="molecule type" value="Genomic_DNA"/>
</dbReference>
<dbReference type="OrthoDB" id="9787207at2"/>
<keyword evidence="2" id="KW-1185">Reference proteome</keyword>
<dbReference type="RefSeq" id="WP_139163908.1">
    <property type="nucleotide sequence ID" value="NZ_FMUX01000004.1"/>
</dbReference>
<dbReference type="Proteomes" id="UP000198870">
    <property type="component" value="Unassembled WGS sequence"/>
</dbReference>
<evidence type="ECO:0000313" key="2">
    <source>
        <dbReference type="Proteomes" id="UP000198870"/>
    </source>
</evidence>